<evidence type="ECO:0000313" key="10">
    <source>
        <dbReference type="EMBL" id="RGD73314.1"/>
    </source>
</evidence>
<dbReference type="PANTHER" id="PTHR28629:SF4">
    <property type="entry name" value="TRIOKINASE_FMN CYCLASE"/>
    <property type="match status" value="1"/>
</dbReference>
<evidence type="ECO:0000256" key="7">
    <source>
        <dbReference type="ARBA" id="ARBA00046577"/>
    </source>
</evidence>
<gene>
    <name evidence="10" type="primary">dhaL</name>
    <name evidence="10" type="ORF">DW687_09750</name>
</gene>
<keyword evidence="5 10" id="KW-0418">Kinase</keyword>
<evidence type="ECO:0000256" key="2">
    <source>
        <dbReference type="ARBA" id="ARBA00004745"/>
    </source>
</evidence>
<evidence type="ECO:0000256" key="5">
    <source>
        <dbReference type="ARBA" id="ARBA00022777"/>
    </source>
</evidence>
<comment type="pathway">
    <text evidence="2">Polyol metabolism; glycerol degradation.</text>
</comment>
<evidence type="ECO:0000256" key="8">
    <source>
        <dbReference type="ARBA" id="ARBA00055771"/>
    </source>
</evidence>
<dbReference type="EC" id="2.7.1.121" evidence="3"/>
<keyword evidence="4" id="KW-0808">Transferase</keyword>
<dbReference type="PROSITE" id="PS51480">
    <property type="entry name" value="DHAL"/>
    <property type="match status" value="1"/>
</dbReference>
<evidence type="ECO:0000256" key="6">
    <source>
        <dbReference type="ARBA" id="ARBA00022798"/>
    </source>
</evidence>
<evidence type="ECO:0000313" key="11">
    <source>
        <dbReference type="Proteomes" id="UP000261212"/>
    </source>
</evidence>
<dbReference type="AlphaFoldDB" id="A0A3E3DVJ7"/>
<dbReference type="EMBL" id="QUSM01000006">
    <property type="protein sequence ID" value="RGD73314.1"/>
    <property type="molecule type" value="Genomic_DNA"/>
</dbReference>
<dbReference type="Proteomes" id="UP000261212">
    <property type="component" value="Unassembled WGS sequence"/>
</dbReference>
<dbReference type="FunFam" id="1.25.40.340:FF:000002">
    <property type="entry name" value="Dihydroxyacetone kinase, L subunit"/>
    <property type="match status" value="1"/>
</dbReference>
<evidence type="ECO:0000259" key="9">
    <source>
        <dbReference type="PROSITE" id="PS51480"/>
    </source>
</evidence>
<reference evidence="10 11" key="1">
    <citation type="submission" date="2018-08" db="EMBL/GenBank/DDBJ databases">
        <title>A genome reference for cultivated species of the human gut microbiota.</title>
        <authorList>
            <person name="Zou Y."/>
            <person name="Xue W."/>
            <person name="Luo G."/>
        </authorList>
    </citation>
    <scope>NUCLEOTIDE SEQUENCE [LARGE SCALE GENOMIC DNA]</scope>
    <source>
        <strain evidence="10 11">AM25-6</strain>
    </source>
</reference>
<evidence type="ECO:0000256" key="4">
    <source>
        <dbReference type="ARBA" id="ARBA00022679"/>
    </source>
</evidence>
<keyword evidence="6" id="KW-0319">Glycerol metabolism</keyword>
<evidence type="ECO:0000256" key="3">
    <source>
        <dbReference type="ARBA" id="ARBA00012095"/>
    </source>
</evidence>
<comment type="catalytic activity">
    <reaction evidence="1">
        <text>dihydroxyacetone + phosphoenolpyruvate = dihydroxyacetone phosphate + pyruvate</text>
        <dbReference type="Rhea" id="RHEA:18381"/>
        <dbReference type="ChEBI" id="CHEBI:15361"/>
        <dbReference type="ChEBI" id="CHEBI:16016"/>
        <dbReference type="ChEBI" id="CHEBI:57642"/>
        <dbReference type="ChEBI" id="CHEBI:58702"/>
        <dbReference type="EC" id="2.7.1.121"/>
    </reaction>
</comment>
<dbReference type="PANTHER" id="PTHR28629">
    <property type="entry name" value="TRIOKINASE/FMN CYCLASE"/>
    <property type="match status" value="1"/>
</dbReference>
<dbReference type="GO" id="GO:0047324">
    <property type="term" value="F:phosphoenolpyruvate-glycerone phosphotransferase activity"/>
    <property type="evidence" value="ECO:0007669"/>
    <property type="project" value="UniProtKB-EC"/>
</dbReference>
<feature type="domain" description="DhaL" evidence="9">
    <location>
        <begin position="4"/>
        <end position="202"/>
    </location>
</feature>
<dbReference type="RefSeq" id="WP_007049950.1">
    <property type="nucleotide sequence ID" value="NZ_CABKNJ010000001.1"/>
</dbReference>
<dbReference type="SUPFAM" id="SSF101473">
    <property type="entry name" value="DhaL-like"/>
    <property type="match status" value="1"/>
</dbReference>
<comment type="subunit">
    <text evidence="7">Homodimer. The dihydroxyacetone kinase complex is composed of a homodimer of DhaM, a homodimer of DhaK and the subunit DhaL.</text>
</comment>
<dbReference type="GeneID" id="98000288"/>
<comment type="caution">
    <text evidence="10">The sequence shown here is derived from an EMBL/GenBank/DDBJ whole genome shotgun (WGS) entry which is preliminary data.</text>
</comment>
<dbReference type="NCBIfam" id="TIGR02365">
    <property type="entry name" value="dha_L_ycgS"/>
    <property type="match status" value="1"/>
</dbReference>
<dbReference type="InterPro" id="IPR050861">
    <property type="entry name" value="Dihydroxyacetone_Kinase"/>
</dbReference>
<name>A0A3E3DVJ7_9FIRM</name>
<dbReference type="GO" id="GO:0004371">
    <property type="term" value="F:glycerone kinase activity"/>
    <property type="evidence" value="ECO:0007669"/>
    <property type="project" value="InterPro"/>
</dbReference>
<dbReference type="Pfam" id="PF02734">
    <property type="entry name" value="Dak2"/>
    <property type="match status" value="1"/>
</dbReference>
<dbReference type="InterPro" id="IPR036117">
    <property type="entry name" value="DhaL_dom_sf"/>
</dbReference>
<sequence>MTKEKLIELINDIADKIEENKDYLTDLDSAIADGDHGINMARGFSAVKEKLQTVEDKDCGTILKTVGMTLVSTVGGAAGPLYGTAFMKAGMAVGGKEEINGEDFIKMMEEAINGVKMRGKSEAGEKTMLDAMIHAYDAFKEGLCDGAKSAIKKALQASMDGVEYTKTIKATKGRASYIGDRSIGHQDPGATSFTYMMECINDII</sequence>
<protein>
    <recommendedName>
        <fullName evidence="3">phosphoenolpyruvate--glycerone phosphotransferase</fullName>
        <ecNumber evidence="3">2.7.1.121</ecNumber>
    </recommendedName>
</protein>
<dbReference type="GO" id="GO:0005829">
    <property type="term" value="C:cytosol"/>
    <property type="evidence" value="ECO:0007669"/>
    <property type="project" value="TreeGrafter"/>
</dbReference>
<comment type="function">
    <text evidence="8">ADP-binding subunit of the dihydroxyacetone kinase, which is responsible for the phosphoenolpyruvate (PEP)-dependent phosphorylation of dihydroxyacetone. DhaL-ADP is converted to DhaL-ATP via a phosphoryl group transfer from DhaM and transmits it to dihydroxyacetone binds to DhaK.</text>
</comment>
<proteinExistence type="predicted"/>
<accession>A0A3E3DVJ7</accession>
<dbReference type="InterPro" id="IPR012737">
    <property type="entry name" value="DhaK_L_YcgS"/>
</dbReference>
<dbReference type="GO" id="GO:0019563">
    <property type="term" value="P:glycerol catabolic process"/>
    <property type="evidence" value="ECO:0007669"/>
    <property type="project" value="TreeGrafter"/>
</dbReference>
<evidence type="ECO:0000256" key="1">
    <source>
        <dbReference type="ARBA" id="ARBA00001113"/>
    </source>
</evidence>
<dbReference type="InterPro" id="IPR004007">
    <property type="entry name" value="DhaL_dom"/>
</dbReference>
<dbReference type="Gene3D" id="1.25.40.340">
    <property type="match status" value="1"/>
</dbReference>
<organism evidence="10 11">
    <name type="scientific">Anaerofustis stercorihominis</name>
    <dbReference type="NCBI Taxonomy" id="214853"/>
    <lineage>
        <taxon>Bacteria</taxon>
        <taxon>Bacillati</taxon>
        <taxon>Bacillota</taxon>
        <taxon>Clostridia</taxon>
        <taxon>Eubacteriales</taxon>
        <taxon>Eubacteriaceae</taxon>
        <taxon>Anaerofustis</taxon>
    </lineage>
</organism>
<dbReference type="SMART" id="SM01120">
    <property type="entry name" value="Dak2"/>
    <property type="match status" value="1"/>
</dbReference>